<dbReference type="AlphaFoldDB" id="A0A1V6M3H6"/>
<dbReference type="EMBL" id="MJUW02000017">
    <property type="protein sequence ID" value="OQD46951.1"/>
    <property type="molecule type" value="Genomic_DNA"/>
</dbReference>
<organism evidence="1 2">
    <name type="scientific">Candidatus Brocadia sapporoensis</name>
    <dbReference type="NCBI Taxonomy" id="392547"/>
    <lineage>
        <taxon>Bacteria</taxon>
        <taxon>Pseudomonadati</taxon>
        <taxon>Planctomycetota</taxon>
        <taxon>Candidatus Brocadiia</taxon>
        <taxon>Candidatus Brocadiales</taxon>
        <taxon>Candidatus Brocadiaceae</taxon>
        <taxon>Candidatus Brocadia</taxon>
    </lineage>
</organism>
<evidence type="ECO:0000313" key="1">
    <source>
        <dbReference type="EMBL" id="OQD46951.1"/>
    </source>
</evidence>
<evidence type="ECO:0000313" key="2">
    <source>
        <dbReference type="Proteomes" id="UP000242219"/>
    </source>
</evidence>
<dbReference type="Proteomes" id="UP000242219">
    <property type="component" value="Unassembled WGS sequence"/>
</dbReference>
<sequence length="186" mass="21682">MQKVKTEISKKLKKGLHLSIRPGRMIRLEVTHESLIIHTKLLPHYVMAEAYIIYKILDNHIRVKEREYGNQEPGYILALSANTFVGGSYLEALTENAWQKLMKTHAKRGTNEKRICQFTNKFSGHLPAGEFLANGVYQLCAQLIYNLLLWIRNLMVPKPNRKKRIKRIRRCVRLTASRIITNRCQI</sequence>
<reference evidence="1 2" key="1">
    <citation type="journal article" date="2016" name="Genome Announc.">
        <title>Draft Genome Sequence of the Anaerobic Ammonium-Oxidizing Bacterium 'Candidatus Brocadia sp. 40'.</title>
        <authorList>
            <person name="Ali M."/>
            <person name="Haroon M.F."/>
            <person name="Narita Y."/>
            <person name="Zhang L."/>
            <person name="Rangel Shaw D."/>
            <person name="Okabe S."/>
            <person name="Saikaly P.E."/>
        </authorList>
    </citation>
    <scope>NUCLEOTIDE SEQUENCE [LARGE SCALE GENOMIC DNA]</scope>
    <source>
        <strain evidence="1 2">40</strain>
    </source>
</reference>
<dbReference type="RefSeq" id="WP_070065917.1">
    <property type="nucleotide sequence ID" value="NZ_MJUW02000017.1"/>
</dbReference>
<protein>
    <recommendedName>
        <fullName evidence="3">Transposase DDE domain-containing protein</fullName>
    </recommendedName>
</protein>
<keyword evidence="2" id="KW-1185">Reference proteome</keyword>
<comment type="caution">
    <text evidence="1">The sequence shown here is derived from an EMBL/GenBank/DDBJ whole genome shotgun (WGS) entry which is preliminary data.</text>
</comment>
<name>A0A1V6M3H6_9BACT</name>
<evidence type="ECO:0008006" key="3">
    <source>
        <dbReference type="Google" id="ProtNLM"/>
    </source>
</evidence>
<accession>A0A1V6M3H6</accession>
<gene>
    <name evidence="1" type="ORF">BIY37_00665</name>
</gene>
<proteinExistence type="predicted"/>